<dbReference type="Proteomes" id="UP000807504">
    <property type="component" value="Unassembled WGS sequence"/>
</dbReference>
<sequence>MGYGMRALQLLQEFYEGKCISLDENLKSRCKLTDNLEDNSAESPILQQLTEIRPDEVEYILVSCNLSLEFLSIKRTVGTSRHHFLLVYSSECDFSVFQATYLNGFGMPRDHSLRRPYPHVPIQQRNVSTCGNWHRPSIVRRKLERDPAPDDRPLARLHDEQEPSSQLSRQRQELHVTTQFQR</sequence>
<dbReference type="EMBL" id="JABXBU010002231">
    <property type="protein sequence ID" value="KAF8763313.1"/>
    <property type="molecule type" value="Genomic_DNA"/>
</dbReference>
<accession>A0A8T0DYR4</accession>
<name>A0A8T0DYR4_ARGBR</name>
<dbReference type="GO" id="GO:0016747">
    <property type="term" value="F:acyltransferase activity, transferring groups other than amino-acyl groups"/>
    <property type="evidence" value="ECO:0007669"/>
    <property type="project" value="InterPro"/>
</dbReference>
<reference evidence="3" key="1">
    <citation type="journal article" date="2020" name="bioRxiv">
        <title>Chromosome-level reference genome of the European wasp spider Argiope bruennichi: a resource for studies on range expansion and evolutionary adaptation.</title>
        <authorList>
            <person name="Sheffer M.M."/>
            <person name="Hoppe A."/>
            <person name="Krehenwinkel H."/>
            <person name="Uhl G."/>
            <person name="Kuss A.W."/>
            <person name="Jensen L."/>
            <person name="Jensen C."/>
            <person name="Gillespie R.G."/>
            <person name="Hoff K.J."/>
            <person name="Prost S."/>
        </authorList>
    </citation>
    <scope>NUCLEOTIDE SEQUENCE</scope>
</reference>
<feature type="compositionally biased region" description="Polar residues" evidence="1">
    <location>
        <begin position="163"/>
        <end position="182"/>
    </location>
</feature>
<comment type="caution">
    <text evidence="3">The sequence shown here is derived from an EMBL/GenBank/DDBJ whole genome shotgun (WGS) entry which is preliminary data.</text>
</comment>
<dbReference type="Pfam" id="PF13718">
    <property type="entry name" value="GNAT_acetyltr_2"/>
    <property type="match status" value="1"/>
</dbReference>
<evidence type="ECO:0000259" key="2">
    <source>
        <dbReference type="Pfam" id="PF13718"/>
    </source>
</evidence>
<feature type="region of interest" description="Disordered" evidence="1">
    <location>
        <begin position="142"/>
        <end position="182"/>
    </location>
</feature>
<organism evidence="3 4">
    <name type="scientific">Argiope bruennichi</name>
    <name type="common">Wasp spider</name>
    <name type="synonym">Aranea bruennichi</name>
    <dbReference type="NCBI Taxonomy" id="94029"/>
    <lineage>
        <taxon>Eukaryota</taxon>
        <taxon>Metazoa</taxon>
        <taxon>Ecdysozoa</taxon>
        <taxon>Arthropoda</taxon>
        <taxon>Chelicerata</taxon>
        <taxon>Arachnida</taxon>
        <taxon>Araneae</taxon>
        <taxon>Araneomorphae</taxon>
        <taxon>Entelegynae</taxon>
        <taxon>Araneoidea</taxon>
        <taxon>Araneidae</taxon>
        <taxon>Argiope</taxon>
    </lineage>
</organism>
<dbReference type="InterPro" id="IPR000182">
    <property type="entry name" value="GNAT_dom"/>
</dbReference>
<reference evidence="3" key="2">
    <citation type="submission" date="2020-06" db="EMBL/GenBank/DDBJ databases">
        <authorList>
            <person name="Sheffer M."/>
        </authorList>
    </citation>
    <scope>NUCLEOTIDE SEQUENCE</scope>
</reference>
<feature type="compositionally biased region" description="Basic and acidic residues" evidence="1">
    <location>
        <begin position="142"/>
        <end position="161"/>
    </location>
</feature>
<gene>
    <name evidence="3" type="ORF">HNY73_021509</name>
</gene>
<evidence type="ECO:0000313" key="3">
    <source>
        <dbReference type="EMBL" id="KAF8763313.1"/>
    </source>
</evidence>
<evidence type="ECO:0000313" key="4">
    <source>
        <dbReference type="Proteomes" id="UP000807504"/>
    </source>
</evidence>
<proteinExistence type="predicted"/>
<keyword evidence="4" id="KW-1185">Reference proteome</keyword>
<evidence type="ECO:0000256" key="1">
    <source>
        <dbReference type="SAM" id="MobiDB-lite"/>
    </source>
</evidence>
<feature type="domain" description="N-acetyltransferase" evidence="2">
    <location>
        <begin position="1"/>
        <end position="70"/>
    </location>
</feature>
<dbReference type="AlphaFoldDB" id="A0A8T0DYR4"/>
<protein>
    <recommendedName>
        <fullName evidence="2">N-acetyltransferase domain-containing protein</fullName>
    </recommendedName>
</protein>